<sequence length="162" mass="16267">MVSPSAVPPTADLVDAHGAALGSCDLQLRQYGGHTAFAGTVRTVRCHEDNALVRRVLAEPGGGHVLVVDGGGSLHSALLGDQIAAAAVANGWAGVVIHGAVRDVAQLRELPLGIKALGANPRTGAKLGVGAVDVPVTFGGVEFTPGQQLWSDDDGVVVLATG</sequence>
<evidence type="ECO:0000256" key="6">
    <source>
        <dbReference type="ARBA" id="ARBA00023239"/>
    </source>
</evidence>
<feature type="binding site" evidence="9">
    <location>
        <position position="102"/>
    </location>
    <ligand>
        <name>substrate</name>
    </ligand>
</feature>
<dbReference type="SUPFAM" id="SSF89562">
    <property type="entry name" value="RraA-like"/>
    <property type="match status" value="1"/>
</dbReference>
<evidence type="ECO:0000313" key="12">
    <source>
        <dbReference type="Proteomes" id="UP000663937"/>
    </source>
</evidence>
<feature type="binding site" evidence="9">
    <location>
        <begin position="80"/>
        <end position="83"/>
    </location>
    <ligand>
        <name>substrate</name>
    </ligand>
</feature>
<keyword evidence="12" id="KW-1185">Reference proteome</keyword>
<evidence type="ECO:0000256" key="3">
    <source>
        <dbReference type="ARBA" id="ARBA00008621"/>
    </source>
</evidence>
<dbReference type="KEGG" id="psic:J4E96_12705"/>
<dbReference type="Pfam" id="PF03737">
    <property type="entry name" value="RraA-like"/>
    <property type="match status" value="1"/>
</dbReference>
<dbReference type="PANTHER" id="PTHR33254">
    <property type="entry name" value="4-HYDROXY-4-METHYL-2-OXOGLUTARATE ALDOLASE 3-RELATED"/>
    <property type="match status" value="1"/>
</dbReference>
<comment type="catalytic activity">
    <reaction evidence="8 10">
        <text>oxaloacetate + H(+) = pyruvate + CO2</text>
        <dbReference type="Rhea" id="RHEA:15641"/>
        <dbReference type="ChEBI" id="CHEBI:15361"/>
        <dbReference type="ChEBI" id="CHEBI:15378"/>
        <dbReference type="ChEBI" id="CHEBI:16452"/>
        <dbReference type="ChEBI" id="CHEBI:16526"/>
        <dbReference type="EC" id="4.1.1.112"/>
    </reaction>
</comment>
<dbReference type="EC" id="4.1.1.112" evidence="10"/>
<evidence type="ECO:0000256" key="1">
    <source>
        <dbReference type="ARBA" id="ARBA00001342"/>
    </source>
</evidence>
<dbReference type="InterPro" id="IPR036704">
    <property type="entry name" value="RraA/RraA-like_sf"/>
</dbReference>
<evidence type="ECO:0000256" key="5">
    <source>
        <dbReference type="ARBA" id="ARBA00022723"/>
    </source>
</evidence>
<comment type="cofactor">
    <cofactor evidence="2 10">
        <name>a divalent metal cation</name>
        <dbReference type="ChEBI" id="CHEBI:60240"/>
    </cofactor>
</comment>
<evidence type="ECO:0000256" key="9">
    <source>
        <dbReference type="PIRSR" id="PIRSR605493-1"/>
    </source>
</evidence>
<evidence type="ECO:0000256" key="7">
    <source>
        <dbReference type="ARBA" id="ARBA00025046"/>
    </source>
</evidence>
<dbReference type="GO" id="GO:0008948">
    <property type="term" value="F:oxaloacetate decarboxylase activity"/>
    <property type="evidence" value="ECO:0007669"/>
    <property type="project" value="UniProtKB-EC"/>
</dbReference>
<evidence type="ECO:0000256" key="8">
    <source>
        <dbReference type="ARBA" id="ARBA00047973"/>
    </source>
</evidence>
<evidence type="ECO:0000313" key="11">
    <source>
        <dbReference type="EMBL" id="QTE28244.1"/>
    </source>
</evidence>
<comment type="similarity">
    <text evidence="3 10">Belongs to the class II aldolase/RraA-like family.</text>
</comment>
<dbReference type="PANTHER" id="PTHR33254:SF4">
    <property type="entry name" value="4-HYDROXY-4-METHYL-2-OXOGLUTARATE ALDOLASE 3-RELATED"/>
    <property type="match status" value="1"/>
</dbReference>
<keyword evidence="9" id="KW-0460">Magnesium</keyword>
<dbReference type="RefSeq" id="WP_227422475.1">
    <property type="nucleotide sequence ID" value="NZ_CP071868.1"/>
</dbReference>
<dbReference type="InterPro" id="IPR010203">
    <property type="entry name" value="RraA"/>
</dbReference>
<evidence type="ECO:0000256" key="4">
    <source>
        <dbReference type="ARBA" id="ARBA00011233"/>
    </source>
</evidence>
<evidence type="ECO:0000256" key="2">
    <source>
        <dbReference type="ARBA" id="ARBA00001968"/>
    </source>
</evidence>
<dbReference type="EC" id="4.1.3.17" evidence="10"/>
<reference evidence="11" key="1">
    <citation type="submission" date="2021-03" db="EMBL/GenBank/DDBJ databases">
        <title>Pengzhenrongella sicca gen. nov., sp. nov., a new member of suborder Micrococcineae isolated from High-Arctic tundra soil.</title>
        <authorList>
            <person name="Peng F."/>
        </authorList>
    </citation>
    <scope>NUCLEOTIDE SEQUENCE</scope>
    <source>
        <strain evidence="11">LRZ-2</strain>
    </source>
</reference>
<comment type="catalytic activity">
    <reaction evidence="1 10">
        <text>4-hydroxy-4-methyl-2-oxoglutarate = 2 pyruvate</text>
        <dbReference type="Rhea" id="RHEA:22748"/>
        <dbReference type="ChEBI" id="CHEBI:15361"/>
        <dbReference type="ChEBI" id="CHEBI:58276"/>
        <dbReference type="EC" id="4.1.3.17"/>
    </reaction>
</comment>
<dbReference type="GO" id="GO:0008428">
    <property type="term" value="F:ribonuclease inhibitor activity"/>
    <property type="evidence" value="ECO:0007669"/>
    <property type="project" value="InterPro"/>
</dbReference>
<dbReference type="GO" id="GO:0051252">
    <property type="term" value="P:regulation of RNA metabolic process"/>
    <property type="evidence" value="ECO:0007669"/>
    <property type="project" value="InterPro"/>
</dbReference>
<comment type="cofactor">
    <cofactor evidence="9">
        <name>Mg(2+)</name>
        <dbReference type="ChEBI" id="CHEBI:18420"/>
    </cofactor>
</comment>
<feature type="binding site" evidence="9">
    <location>
        <position position="103"/>
    </location>
    <ligand>
        <name>Mg(2+)</name>
        <dbReference type="ChEBI" id="CHEBI:18420"/>
    </ligand>
</feature>
<comment type="subunit">
    <text evidence="4 10">Homotrimer.</text>
</comment>
<dbReference type="NCBIfam" id="TIGR01935">
    <property type="entry name" value="NOT-MenG"/>
    <property type="match status" value="1"/>
</dbReference>
<dbReference type="GO" id="GO:0046872">
    <property type="term" value="F:metal ion binding"/>
    <property type="evidence" value="ECO:0007669"/>
    <property type="project" value="UniProtKB-KW"/>
</dbReference>
<protein>
    <recommendedName>
        <fullName evidence="10">4-hydroxy-4-methyl-2-oxoglutarate aldolase</fullName>
        <shortName evidence="10">HMG aldolase</shortName>
        <ecNumber evidence="10">4.1.1.112</ecNumber>
        <ecNumber evidence="10">4.1.3.17</ecNumber>
    </recommendedName>
    <alternativeName>
        <fullName evidence="10">Oxaloacetate decarboxylase</fullName>
    </alternativeName>
</protein>
<dbReference type="Proteomes" id="UP000663937">
    <property type="component" value="Chromosome"/>
</dbReference>
<keyword evidence="6 10" id="KW-0456">Lyase</keyword>
<dbReference type="EMBL" id="CP071868">
    <property type="protein sequence ID" value="QTE28244.1"/>
    <property type="molecule type" value="Genomic_DNA"/>
</dbReference>
<dbReference type="AlphaFoldDB" id="A0A8A4Z8R7"/>
<dbReference type="CDD" id="cd16841">
    <property type="entry name" value="RraA_family"/>
    <property type="match status" value="1"/>
</dbReference>
<dbReference type="GO" id="GO:0047443">
    <property type="term" value="F:4-hydroxy-4-methyl-2-oxoglutarate aldolase activity"/>
    <property type="evidence" value="ECO:0007669"/>
    <property type="project" value="UniProtKB-EC"/>
</dbReference>
<dbReference type="NCBIfam" id="NF006875">
    <property type="entry name" value="PRK09372.1"/>
    <property type="match status" value="1"/>
</dbReference>
<proteinExistence type="inferred from homology"/>
<accession>A0A8A4Z8R7</accession>
<keyword evidence="5 9" id="KW-0479">Metal-binding</keyword>
<comment type="function">
    <text evidence="7 10">Catalyzes the aldol cleavage of 4-hydroxy-4-methyl-2-oxoglutarate (HMG) into 2 molecules of pyruvate. Also contains a secondary oxaloacetate (OAA) decarboxylase activity due to the common pyruvate enolate transition state formed following C-C bond cleavage in the retro-aldol and decarboxylation reactions.</text>
</comment>
<name>A0A8A4Z8R7_9MICO</name>
<gene>
    <name evidence="11" type="primary">rraA</name>
    <name evidence="11" type="ORF">J4E96_12705</name>
</gene>
<dbReference type="Gene3D" id="3.50.30.40">
    <property type="entry name" value="Ribonuclease E inhibitor RraA/RraA-like"/>
    <property type="match status" value="1"/>
</dbReference>
<dbReference type="InterPro" id="IPR005493">
    <property type="entry name" value="RraA/RraA-like"/>
</dbReference>
<organism evidence="11 12">
    <name type="scientific">Pengzhenrongella sicca</name>
    <dbReference type="NCBI Taxonomy" id="2819238"/>
    <lineage>
        <taxon>Bacteria</taxon>
        <taxon>Bacillati</taxon>
        <taxon>Actinomycetota</taxon>
        <taxon>Actinomycetes</taxon>
        <taxon>Micrococcales</taxon>
        <taxon>Pengzhenrongella</taxon>
    </lineage>
</organism>
<evidence type="ECO:0000256" key="10">
    <source>
        <dbReference type="RuleBase" id="RU004338"/>
    </source>
</evidence>